<protein>
    <recommendedName>
        <fullName evidence="5">Integral membrane protein</fullName>
    </recommendedName>
</protein>
<feature type="transmembrane region" description="Helical" evidence="2">
    <location>
        <begin position="206"/>
        <end position="231"/>
    </location>
</feature>
<accession>A0A8H7NKC1</accession>
<feature type="compositionally biased region" description="Basic and acidic residues" evidence="1">
    <location>
        <begin position="367"/>
        <end position="377"/>
    </location>
</feature>
<dbReference type="EMBL" id="JADCTT010000002">
    <property type="protein sequence ID" value="KAF9757564.1"/>
    <property type="molecule type" value="Genomic_DNA"/>
</dbReference>
<keyword evidence="2" id="KW-0472">Membrane</keyword>
<feature type="transmembrane region" description="Helical" evidence="2">
    <location>
        <begin position="95"/>
        <end position="116"/>
    </location>
</feature>
<dbReference type="AlphaFoldDB" id="A0A8H7NKC1"/>
<feature type="region of interest" description="Disordered" evidence="1">
    <location>
        <begin position="309"/>
        <end position="377"/>
    </location>
</feature>
<evidence type="ECO:0008006" key="5">
    <source>
        <dbReference type="Google" id="ProtNLM"/>
    </source>
</evidence>
<feature type="transmembrane region" description="Helical" evidence="2">
    <location>
        <begin position="128"/>
        <end position="148"/>
    </location>
</feature>
<evidence type="ECO:0000313" key="3">
    <source>
        <dbReference type="EMBL" id="KAF9757564.1"/>
    </source>
</evidence>
<proteinExistence type="predicted"/>
<feature type="compositionally biased region" description="Polar residues" evidence="1">
    <location>
        <begin position="320"/>
        <end position="332"/>
    </location>
</feature>
<evidence type="ECO:0000313" key="4">
    <source>
        <dbReference type="Proteomes" id="UP000616885"/>
    </source>
</evidence>
<dbReference type="Proteomes" id="UP000616885">
    <property type="component" value="Unassembled WGS sequence"/>
</dbReference>
<keyword evidence="2" id="KW-1133">Transmembrane helix</keyword>
<evidence type="ECO:0000256" key="1">
    <source>
        <dbReference type="SAM" id="MobiDB-lite"/>
    </source>
</evidence>
<name>A0A8H7NKC1_BIOOC</name>
<reference evidence="3" key="1">
    <citation type="submission" date="2020-10" db="EMBL/GenBank/DDBJ databases">
        <title>High-Quality Genome Resource of Clonostachys rosea strain S41 by Oxford Nanopore Long-Read Sequencing.</title>
        <authorList>
            <person name="Wang H."/>
        </authorList>
    </citation>
    <scope>NUCLEOTIDE SEQUENCE</scope>
    <source>
        <strain evidence="3">S41</strain>
    </source>
</reference>
<keyword evidence="2" id="KW-0812">Transmembrane</keyword>
<evidence type="ECO:0000256" key="2">
    <source>
        <dbReference type="SAM" id="Phobius"/>
    </source>
</evidence>
<sequence>MPGTLIPPWFVDNAPTPDEFATASVIWGISLGLTIFAIIRATNQTYHQWIRKHKVTAYMVFIWLELVSSAIIGGTAWGYMRRDIPPSFWYYSGTIFLWFFQTHCILQIIINRIGLIALNKVFIHRLKWAVFIIVLIINIAVACIWIPSRLQISETYITINNYWDRAEKAVLAVIDLCLNVYFVYLVRSSLIAYGLTKYVRLYRFNLFMIAVSLSMDVLIIAMMSLANTFLYVSFHPLAYLVKLHIELSMAELIGKIVKASSRRGACVCNHHGDDPFRIEEICAVSVTEDVANQRAVMAPTTGRLKQWLTLRPSRSKHQNETLGNSLNHSMNSRAARDHDKGARKGSTPSTLTSPESSGTMDGVGDLEMGKTARSMED</sequence>
<feature type="compositionally biased region" description="Low complexity" evidence="1">
    <location>
        <begin position="345"/>
        <end position="359"/>
    </location>
</feature>
<dbReference type="PANTHER" id="PTHR35179">
    <property type="entry name" value="PROTEIN CBG02620"/>
    <property type="match status" value="1"/>
</dbReference>
<feature type="transmembrane region" description="Helical" evidence="2">
    <location>
        <begin position="20"/>
        <end position="39"/>
    </location>
</feature>
<feature type="transmembrane region" description="Helical" evidence="2">
    <location>
        <begin position="168"/>
        <end position="186"/>
    </location>
</feature>
<organism evidence="3 4">
    <name type="scientific">Bionectria ochroleuca</name>
    <name type="common">Gliocladium roseum</name>
    <dbReference type="NCBI Taxonomy" id="29856"/>
    <lineage>
        <taxon>Eukaryota</taxon>
        <taxon>Fungi</taxon>
        <taxon>Dikarya</taxon>
        <taxon>Ascomycota</taxon>
        <taxon>Pezizomycotina</taxon>
        <taxon>Sordariomycetes</taxon>
        <taxon>Hypocreomycetidae</taxon>
        <taxon>Hypocreales</taxon>
        <taxon>Bionectriaceae</taxon>
        <taxon>Clonostachys</taxon>
    </lineage>
</organism>
<feature type="transmembrane region" description="Helical" evidence="2">
    <location>
        <begin position="60"/>
        <end position="80"/>
    </location>
</feature>
<comment type="caution">
    <text evidence="3">The sequence shown here is derived from an EMBL/GenBank/DDBJ whole genome shotgun (WGS) entry which is preliminary data.</text>
</comment>
<gene>
    <name evidence="3" type="ORF">IM811_008508</name>
</gene>
<dbReference type="PANTHER" id="PTHR35179:SF1">
    <property type="entry name" value="INTEGRAL MEMBRANE PROTEIN"/>
    <property type="match status" value="1"/>
</dbReference>